<keyword evidence="6 12" id="KW-0378">Hydrolase</keyword>
<dbReference type="PANTHER" id="PTHR46323:SF2">
    <property type="entry name" value="BETA-GALACTOSIDASE"/>
    <property type="match status" value="1"/>
</dbReference>
<evidence type="ECO:0000313" key="13">
    <source>
        <dbReference type="Proteomes" id="UP000077667"/>
    </source>
</evidence>
<evidence type="ECO:0000256" key="10">
    <source>
        <dbReference type="SAM" id="SignalP"/>
    </source>
</evidence>
<dbReference type="InterPro" id="IPR014718">
    <property type="entry name" value="GH-type_carb-bd"/>
</dbReference>
<dbReference type="InterPro" id="IPR006101">
    <property type="entry name" value="Glyco_hydro_2"/>
</dbReference>
<dbReference type="SUPFAM" id="SSF51445">
    <property type="entry name" value="(Trans)glycosidases"/>
    <property type="match status" value="1"/>
</dbReference>
<dbReference type="InterPro" id="IPR050347">
    <property type="entry name" value="Bact_Beta-galactosidase"/>
</dbReference>
<comment type="catalytic activity">
    <reaction evidence="1">
        <text>Hydrolysis of terminal non-reducing beta-D-galactose residues in beta-D-galactosides.</text>
        <dbReference type="EC" id="3.2.1.23"/>
    </reaction>
</comment>
<dbReference type="Pfam" id="PF00703">
    <property type="entry name" value="Glyco_hydro_2"/>
    <property type="match status" value="1"/>
</dbReference>
<dbReference type="InterPro" id="IPR036156">
    <property type="entry name" value="Beta-gal/glucu_dom_sf"/>
</dbReference>
<dbReference type="InterPro" id="IPR006103">
    <property type="entry name" value="Glyco_hydro_2_cat"/>
</dbReference>
<dbReference type="Pfam" id="PF16353">
    <property type="entry name" value="LacZ_4"/>
    <property type="match status" value="1"/>
</dbReference>
<dbReference type="AlphaFoldDB" id="A0A1A9I1L2"/>
<feature type="chain" id="PRO_5008389719" description="beta-galactosidase" evidence="10">
    <location>
        <begin position="23"/>
        <end position="1053"/>
    </location>
</feature>
<dbReference type="InterPro" id="IPR006102">
    <property type="entry name" value="Ig-like_GH2"/>
</dbReference>
<dbReference type="InterPro" id="IPR032312">
    <property type="entry name" value="LacZ_4"/>
</dbReference>
<dbReference type="PRINTS" id="PR00132">
    <property type="entry name" value="GLHYDRLASE2"/>
</dbReference>
<dbReference type="Gene3D" id="2.60.120.260">
    <property type="entry name" value="Galactose-binding domain-like"/>
    <property type="match status" value="1"/>
</dbReference>
<comment type="subunit">
    <text evidence="4">Monomer.</text>
</comment>
<dbReference type="SUPFAM" id="SSF49785">
    <property type="entry name" value="Galactose-binding domain-like"/>
    <property type="match status" value="1"/>
</dbReference>
<evidence type="ECO:0000259" key="11">
    <source>
        <dbReference type="SMART" id="SM01038"/>
    </source>
</evidence>
<accession>A0A1A9I1L2</accession>
<dbReference type="Gene3D" id="3.20.20.80">
    <property type="entry name" value="Glycosidases"/>
    <property type="match status" value="1"/>
</dbReference>
<dbReference type="Gene3D" id="2.70.98.10">
    <property type="match status" value="1"/>
</dbReference>
<gene>
    <name evidence="12" type="ORF">A8C56_06095</name>
</gene>
<dbReference type="STRING" id="1176587.A8C56_06095"/>
<dbReference type="GO" id="GO:0004565">
    <property type="term" value="F:beta-galactosidase activity"/>
    <property type="evidence" value="ECO:0007669"/>
    <property type="project" value="UniProtKB-EC"/>
</dbReference>
<evidence type="ECO:0000256" key="5">
    <source>
        <dbReference type="ARBA" id="ARBA00012756"/>
    </source>
</evidence>
<dbReference type="KEGG" id="nia:A8C56_06095"/>
<keyword evidence="8" id="KW-0326">Glycosidase</keyword>
<feature type="signal peptide" evidence="10">
    <location>
        <begin position="1"/>
        <end position="22"/>
    </location>
</feature>
<evidence type="ECO:0000256" key="8">
    <source>
        <dbReference type="ARBA" id="ARBA00023295"/>
    </source>
</evidence>
<evidence type="ECO:0000256" key="9">
    <source>
        <dbReference type="ARBA" id="ARBA00032230"/>
    </source>
</evidence>
<dbReference type="InterPro" id="IPR011013">
    <property type="entry name" value="Gal_mutarotase_sf_dom"/>
</dbReference>
<dbReference type="Pfam" id="PF02929">
    <property type="entry name" value="Bgal_small_N"/>
    <property type="match status" value="1"/>
</dbReference>
<sequence>MKKGIVTLLFAAAFFANPGVWAQQDPVNHLFSASDTASVPSEIENPECLGINKEPAHATLMPYASLQEALAANRHQSSFYRSLNGTWKFKWVPWPQKRPVDFYKEDYDVSGWAGIPVPSNWGMQGYGTPDYSNFTYIFKKDFPRVMSAPSVDYTTYRERNPVGSYRRDFEVPQSWIGRRIFVTFDGVDAGFFLWINGKKIGYSVNSRNAAEFDITDYVRPGKNIIAVEVYRFTSGSYLEDQDMWKLSGIFRNVSLWSSPQLHIRDFFITTGFDAQYKDAVERIKTKIKNFGITVMPEGEVEVGVYDGISKIAGIVHKVPALAPGEEKEITVEVPVKQPRKWTAETPVLYTTVIKLKQDGKDNEIISAKTGFRKLEIKGRQFLVNGVPIKLKGVNRHENWPDDGHAITEEQMVRDIVLIKQANCNHVRTCHYSDDPRWYELCDEYGIYLVAEANLESHGSMGEFDEEPRVKQAIIDRNVANVENFKNHPAVIIWSLGNECGEGGSNFRAALQAIRTIDPTRPTHYEGFGIEKSNPADLDSRMYTDIYNVEKIANDEKRVKPFYLCEYAHTMFNSMGSIDRYNALFDKYPSLLGGAVWEWQDQGLYNNRDPQHPITAYGGGFGEVPNDRFFIHKGVVFSDRTLKPQYPELKRAYQWISVHPSDIAKQQFLIKNRYQFTDLKTTTAKWELSENGIVIQSGKLNTGSLLPGQEKEIHIPYHYKPKAGDEYFIRVFFELNSATIWADKGFEVASVQLQLPGIKAVEKENNGSAVTLSDKEGVYDIRGDGFRLVFDKHTGTFAQMQRNGRQLLIKDGGPRLHLWRAPHRNDDMWAYRDWDHYGLRFLSWKVEDMSYRQIAGNLVEVTVALTGTGRNDFKVSHKATYTINGAGRITVANDVAFNAPRFSLARIGIRMFLDRSISNVNYFGRGPMENYADRKAGSDVGRYKATVLQLMTPYEKPMECGNHEDVRWVRLSSAANANFTVSKADSLLQFSALPYSDEEMERTDYKIDLPESKHTVLCISTKTLGVGSNGCGPQPLEQYKVYTEPTRFSYVIRL</sequence>
<dbReference type="EC" id="3.2.1.23" evidence="5"/>
<organism evidence="12 13">
    <name type="scientific">Niabella ginsenosidivorans</name>
    <dbReference type="NCBI Taxonomy" id="1176587"/>
    <lineage>
        <taxon>Bacteria</taxon>
        <taxon>Pseudomonadati</taxon>
        <taxon>Bacteroidota</taxon>
        <taxon>Chitinophagia</taxon>
        <taxon>Chitinophagales</taxon>
        <taxon>Chitinophagaceae</taxon>
        <taxon>Niabella</taxon>
    </lineage>
</organism>
<keyword evidence="10" id="KW-0732">Signal</keyword>
<evidence type="ECO:0000256" key="4">
    <source>
        <dbReference type="ARBA" id="ARBA00011245"/>
    </source>
</evidence>
<comment type="similarity">
    <text evidence="3">Belongs to the glycosyl hydrolase 2 family.</text>
</comment>
<dbReference type="InterPro" id="IPR006104">
    <property type="entry name" value="Glyco_hydro_2_N"/>
</dbReference>
<dbReference type="InterPro" id="IPR013783">
    <property type="entry name" value="Ig-like_fold"/>
</dbReference>
<proteinExistence type="inferred from homology"/>
<dbReference type="Gene3D" id="2.60.40.10">
    <property type="entry name" value="Immunoglobulins"/>
    <property type="match status" value="2"/>
</dbReference>
<dbReference type="EMBL" id="CP015772">
    <property type="protein sequence ID" value="ANH80610.1"/>
    <property type="molecule type" value="Genomic_DNA"/>
</dbReference>
<evidence type="ECO:0000256" key="6">
    <source>
        <dbReference type="ARBA" id="ARBA00022801"/>
    </source>
</evidence>
<dbReference type="GO" id="GO:0030246">
    <property type="term" value="F:carbohydrate binding"/>
    <property type="evidence" value="ECO:0007669"/>
    <property type="project" value="InterPro"/>
</dbReference>
<name>A0A1A9I1L2_9BACT</name>
<evidence type="ECO:0000256" key="3">
    <source>
        <dbReference type="ARBA" id="ARBA00007401"/>
    </source>
</evidence>
<dbReference type="InterPro" id="IPR023232">
    <property type="entry name" value="Glyco_hydro_2_AS"/>
</dbReference>
<dbReference type="OrthoDB" id="9801077at2"/>
<dbReference type="RefSeq" id="WP_067753377.1">
    <property type="nucleotide sequence ID" value="NZ_CP015772.1"/>
</dbReference>
<keyword evidence="13" id="KW-1185">Reference proteome</keyword>
<dbReference type="Proteomes" id="UP000077667">
    <property type="component" value="Chromosome"/>
</dbReference>
<protein>
    <recommendedName>
        <fullName evidence="5">beta-galactosidase</fullName>
        <ecNumber evidence="5">3.2.1.23</ecNumber>
    </recommendedName>
    <alternativeName>
        <fullName evidence="9">Lactase</fullName>
    </alternativeName>
</protein>
<dbReference type="SMART" id="SM01038">
    <property type="entry name" value="Bgal_small_N"/>
    <property type="match status" value="1"/>
</dbReference>
<dbReference type="InterPro" id="IPR008979">
    <property type="entry name" value="Galactose-bd-like_sf"/>
</dbReference>
<dbReference type="PANTHER" id="PTHR46323">
    <property type="entry name" value="BETA-GALACTOSIDASE"/>
    <property type="match status" value="1"/>
</dbReference>
<dbReference type="Pfam" id="PF02837">
    <property type="entry name" value="Glyco_hydro_2_N"/>
    <property type="match status" value="1"/>
</dbReference>
<keyword evidence="7" id="KW-0106">Calcium</keyword>
<dbReference type="InterPro" id="IPR004199">
    <property type="entry name" value="B-gal_small/dom_5"/>
</dbReference>
<dbReference type="PROSITE" id="PS00608">
    <property type="entry name" value="GLYCOSYL_HYDROL_F2_2"/>
    <property type="match status" value="1"/>
</dbReference>
<comment type="cofactor">
    <cofactor evidence="2">
        <name>Ca(2+)</name>
        <dbReference type="ChEBI" id="CHEBI:29108"/>
    </cofactor>
</comment>
<dbReference type="SUPFAM" id="SSF74650">
    <property type="entry name" value="Galactose mutarotase-like"/>
    <property type="match status" value="1"/>
</dbReference>
<evidence type="ECO:0000313" key="12">
    <source>
        <dbReference type="EMBL" id="ANH80610.1"/>
    </source>
</evidence>
<feature type="domain" description="Beta galactosidase small chain/" evidence="11">
    <location>
        <begin position="779"/>
        <end position="1052"/>
    </location>
</feature>
<dbReference type="GO" id="GO:0009341">
    <property type="term" value="C:beta-galactosidase complex"/>
    <property type="evidence" value="ECO:0007669"/>
    <property type="project" value="InterPro"/>
</dbReference>
<dbReference type="GO" id="GO:0005990">
    <property type="term" value="P:lactose catabolic process"/>
    <property type="evidence" value="ECO:0007669"/>
    <property type="project" value="TreeGrafter"/>
</dbReference>
<dbReference type="Pfam" id="PF02836">
    <property type="entry name" value="Glyco_hydro_2_C"/>
    <property type="match status" value="1"/>
</dbReference>
<evidence type="ECO:0000256" key="7">
    <source>
        <dbReference type="ARBA" id="ARBA00022837"/>
    </source>
</evidence>
<dbReference type="InterPro" id="IPR017853">
    <property type="entry name" value="GH"/>
</dbReference>
<evidence type="ECO:0000256" key="1">
    <source>
        <dbReference type="ARBA" id="ARBA00001412"/>
    </source>
</evidence>
<reference evidence="12 13" key="1">
    <citation type="submission" date="2016-05" db="EMBL/GenBank/DDBJ databases">
        <title>Niabella ginsenosidivorans BS26 whole genome sequencing.</title>
        <authorList>
            <person name="Im W.T."/>
            <person name="Siddiqi M.Z."/>
        </authorList>
    </citation>
    <scope>NUCLEOTIDE SEQUENCE [LARGE SCALE GENOMIC DNA]</scope>
    <source>
        <strain evidence="12 13">BS26</strain>
    </source>
</reference>
<dbReference type="SUPFAM" id="SSF49303">
    <property type="entry name" value="beta-Galactosidase/glucuronidase domain"/>
    <property type="match status" value="2"/>
</dbReference>
<evidence type="ECO:0000256" key="2">
    <source>
        <dbReference type="ARBA" id="ARBA00001913"/>
    </source>
</evidence>